<keyword evidence="2" id="KW-1185">Reference proteome</keyword>
<accession>A0ABU4N986</accession>
<gene>
    <name evidence="1" type="ORF">PV383_47755</name>
</gene>
<evidence type="ECO:0000313" key="1">
    <source>
        <dbReference type="EMBL" id="MDX3044795.1"/>
    </source>
</evidence>
<name>A0ABU4N986_9ACTN</name>
<dbReference type="EMBL" id="JARAWJ010000122">
    <property type="protein sequence ID" value="MDX3044795.1"/>
    <property type="molecule type" value="Genomic_DNA"/>
</dbReference>
<dbReference type="RefSeq" id="WP_272879328.1">
    <property type="nucleotide sequence ID" value="NZ_JABXWJ010000036.1"/>
</dbReference>
<protein>
    <submittedName>
        <fullName evidence="1">Uncharacterized protein</fullName>
    </submittedName>
</protein>
<proteinExistence type="predicted"/>
<comment type="caution">
    <text evidence="1">The sequence shown here is derived from an EMBL/GenBank/DDBJ whole genome shotgun (WGS) entry which is preliminary data.</text>
</comment>
<sequence length="42" mass="4544">MALINPDTGSEIDIEPDGDFTITFSMTLPTQPATDTEEDTRG</sequence>
<evidence type="ECO:0000313" key="2">
    <source>
        <dbReference type="Proteomes" id="UP001282474"/>
    </source>
</evidence>
<organism evidence="1 2">
    <name type="scientific">Streptomyces caniscabiei</name>
    <dbReference type="NCBI Taxonomy" id="2746961"/>
    <lineage>
        <taxon>Bacteria</taxon>
        <taxon>Bacillati</taxon>
        <taxon>Actinomycetota</taxon>
        <taxon>Actinomycetes</taxon>
        <taxon>Kitasatosporales</taxon>
        <taxon>Streptomycetaceae</taxon>
        <taxon>Streptomyces</taxon>
    </lineage>
</organism>
<reference evidence="1 2" key="1">
    <citation type="journal article" date="2023" name="Microb. Genom.">
        <title>Mesoterricola silvestris gen. nov., sp. nov., Mesoterricola sediminis sp. nov., Geothrix oryzae sp. nov., Geothrix edaphica sp. nov., Geothrix rubra sp. nov., and Geothrix limicola sp. nov., six novel members of Acidobacteriota isolated from soils.</title>
        <authorList>
            <person name="Weisberg A.J."/>
            <person name="Pearce E."/>
            <person name="Kramer C.G."/>
            <person name="Chang J.H."/>
            <person name="Clarke C.R."/>
        </authorList>
    </citation>
    <scope>NUCLEOTIDE SEQUENCE [LARGE SCALE GENOMIC DNA]</scope>
    <source>
        <strain evidence="1 2">NE20-4-1</strain>
    </source>
</reference>
<dbReference type="Proteomes" id="UP001282474">
    <property type="component" value="Unassembled WGS sequence"/>
</dbReference>